<reference evidence="3 4" key="1">
    <citation type="submission" date="2017-07" db="EMBL/GenBank/DDBJ databases">
        <title>Genome sequence of Streptomyces pluripotens MUSC 137T.</title>
        <authorList>
            <person name="Ser H.-L."/>
            <person name="Lee L.-H."/>
        </authorList>
    </citation>
    <scope>NUCLEOTIDE SEQUENCE [LARGE SCALE GENOMIC DNA]</scope>
    <source>
        <strain evidence="3 4">MUSC 137</strain>
    </source>
</reference>
<accession>A0A221NSE0</accession>
<protein>
    <submittedName>
        <fullName evidence="3">Universal stress protein</fullName>
    </submittedName>
</protein>
<sequence length="277" mass="29450">MSKSSAGRVIVGVDASAAGLGALRAAVEQARCTGRDLIAVRAYTLPVRPDPMWQGRPMPWAAELPDPGPSQLWQEVQAARAQQETRSILDAFGQAMGGVPPDIQVTLVTSVGAPSDALVSAAYRDDDLLVVGKPSAGRLRRLVPWRWFRRATWRRCAAHATCPVLAVPVCGLSSADPDPDARWPSPVSQERSGSMSSVLAEEHDPGDTTDATGWPERACCCAAPPMAKAVLPVGEHHTVDLFLCGHHYRSSLGPLALTDATVTFREGPSVPSLAVDH</sequence>
<dbReference type="InterPro" id="IPR014729">
    <property type="entry name" value="Rossmann-like_a/b/a_fold"/>
</dbReference>
<feature type="domain" description="UspA" evidence="2">
    <location>
        <begin position="8"/>
        <end position="168"/>
    </location>
</feature>
<evidence type="ECO:0000259" key="2">
    <source>
        <dbReference type="Pfam" id="PF00582"/>
    </source>
</evidence>
<keyword evidence="4" id="KW-1185">Reference proteome</keyword>
<dbReference type="Pfam" id="PF00582">
    <property type="entry name" value="Usp"/>
    <property type="match status" value="1"/>
</dbReference>
<name>A0A221NSE0_9ACTN</name>
<dbReference type="SUPFAM" id="SSF52402">
    <property type="entry name" value="Adenine nucleotide alpha hydrolases-like"/>
    <property type="match status" value="1"/>
</dbReference>
<feature type="region of interest" description="Disordered" evidence="1">
    <location>
        <begin position="178"/>
        <end position="211"/>
    </location>
</feature>
<feature type="compositionally biased region" description="Polar residues" evidence="1">
    <location>
        <begin position="186"/>
        <end position="197"/>
    </location>
</feature>
<proteinExistence type="predicted"/>
<evidence type="ECO:0000313" key="3">
    <source>
        <dbReference type="EMBL" id="ASN22832.1"/>
    </source>
</evidence>
<dbReference type="Gene3D" id="3.40.50.620">
    <property type="entry name" value="HUPs"/>
    <property type="match status" value="1"/>
</dbReference>
<dbReference type="RefSeq" id="WP_052270292.1">
    <property type="nucleotide sequence ID" value="NZ_CP022433.1"/>
</dbReference>
<dbReference type="Proteomes" id="UP000031501">
    <property type="component" value="Chromosome"/>
</dbReference>
<gene>
    <name evidence="3" type="ORF">LK07_00970</name>
</gene>
<dbReference type="AlphaFoldDB" id="A0A221NSE0"/>
<evidence type="ECO:0000313" key="4">
    <source>
        <dbReference type="Proteomes" id="UP000031501"/>
    </source>
</evidence>
<dbReference type="EMBL" id="CP022433">
    <property type="protein sequence ID" value="ASN22832.1"/>
    <property type="molecule type" value="Genomic_DNA"/>
</dbReference>
<dbReference type="InterPro" id="IPR006016">
    <property type="entry name" value="UspA"/>
</dbReference>
<organism evidence="3 4">
    <name type="scientific">Streptomyces pluripotens</name>
    <dbReference type="NCBI Taxonomy" id="1355015"/>
    <lineage>
        <taxon>Bacteria</taxon>
        <taxon>Bacillati</taxon>
        <taxon>Actinomycetota</taxon>
        <taxon>Actinomycetes</taxon>
        <taxon>Kitasatosporales</taxon>
        <taxon>Streptomycetaceae</taxon>
        <taxon>Streptomyces</taxon>
    </lineage>
</organism>
<evidence type="ECO:0000256" key="1">
    <source>
        <dbReference type="SAM" id="MobiDB-lite"/>
    </source>
</evidence>